<dbReference type="EMBL" id="CAJMWT010002566">
    <property type="protein sequence ID" value="CAE6447043.1"/>
    <property type="molecule type" value="Genomic_DNA"/>
</dbReference>
<evidence type="ECO:0000313" key="3">
    <source>
        <dbReference type="EMBL" id="CAE6447043.1"/>
    </source>
</evidence>
<reference evidence="3" key="1">
    <citation type="submission" date="2021-01" db="EMBL/GenBank/DDBJ databases">
        <authorList>
            <person name="Kaushik A."/>
        </authorList>
    </citation>
    <scope>NUCLEOTIDE SEQUENCE</scope>
    <source>
        <strain evidence="3">AG2-2IIIB</strain>
    </source>
</reference>
<gene>
    <name evidence="3" type="ORF">RDB_LOCUS82267</name>
</gene>
<sequence>MSDTPSLHTITVNAAEQDHLIDSVTVFQANRAEVKRRVQLQLQKGQNQISIERLPTHLVEDSLRVQGTGTAIIFDVVHHYPTPQYQHQHRYGRRHVASEPSDEE</sequence>
<dbReference type="PANTHER" id="PTHR31005:SF8">
    <property type="entry name" value="DUF4139 DOMAIN-CONTAINING PROTEIN"/>
    <property type="match status" value="1"/>
</dbReference>
<organism evidence="3 4">
    <name type="scientific">Rhizoctonia solani</name>
    <dbReference type="NCBI Taxonomy" id="456999"/>
    <lineage>
        <taxon>Eukaryota</taxon>
        <taxon>Fungi</taxon>
        <taxon>Dikarya</taxon>
        <taxon>Basidiomycota</taxon>
        <taxon>Agaricomycotina</taxon>
        <taxon>Agaricomycetes</taxon>
        <taxon>Cantharellales</taxon>
        <taxon>Ceratobasidiaceae</taxon>
        <taxon>Rhizoctonia</taxon>
    </lineage>
</organism>
<feature type="non-terminal residue" evidence="3">
    <location>
        <position position="1"/>
    </location>
</feature>
<proteinExistence type="predicted"/>
<protein>
    <recommendedName>
        <fullName evidence="2">DUF4140 domain-containing protein</fullName>
    </recommendedName>
</protein>
<name>A0A8H3B3K9_9AGAM</name>
<dbReference type="Proteomes" id="UP000663843">
    <property type="component" value="Unassembled WGS sequence"/>
</dbReference>
<comment type="caution">
    <text evidence="3">The sequence shown here is derived from an EMBL/GenBank/DDBJ whole genome shotgun (WGS) entry which is preliminary data.</text>
</comment>
<dbReference type="PANTHER" id="PTHR31005">
    <property type="entry name" value="DUF4139 DOMAIN-CONTAINING PROTEIN"/>
    <property type="match status" value="1"/>
</dbReference>
<evidence type="ECO:0000256" key="1">
    <source>
        <dbReference type="SAM" id="MobiDB-lite"/>
    </source>
</evidence>
<dbReference type="Pfam" id="PF13600">
    <property type="entry name" value="DUF4140"/>
    <property type="match status" value="1"/>
</dbReference>
<evidence type="ECO:0000259" key="2">
    <source>
        <dbReference type="Pfam" id="PF13600"/>
    </source>
</evidence>
<dbReference type="InterPro" id="IPR011935">
    <property type="entry name" value="CHP02231"/>
</dbReference>
<evidence type="ECO:0000313" key="4">
    <source>
        <dbReference type="Proteomes" id="UP000663843"/>
    </source>
</evidence>
<feature type="region of interest" description="Disordered" evidence="1">
    <location>
        <begin position="85"/>
        <end position="104"/>
    </location>
</feature>
<dbReference type="AlphaFoldDB" id="A0A8H3B3K9"/>
<feature type="domain" description="DUF4140" evidence="2">
    <location>
        <begin position="24"/>
        <end position="80"/>
    </location>
</feature>
<accession>A0A8H3B3K9</accession>
<dbReference type="InterPro" id="IPR025554">
    <property type="entry name" value="DUF4140"/>
</dbReference>